<protein>
    <recommendedName>
        <fullName evidence="1">DSP-PTPase phosphatase fused to NAD+ Kinase domain-containing protein</fullName>
    </recommendedName>
</protein>
<dbReference type="EMBL" id="BSOJ01000004">
    <property type="protein sequence ID" value="GLR25094.1"/>
    <property type="molecule type" value="Genomic_DNA"/>
</dbReference>
<evidence type="ECO:0000313" key="2">
    <source>
        <dbReference type="EMBL" id="GLR25094.1"/>
    </source>
</evidence>
<dbReference type="Gene3D" id="3.90.190.10">
    <property type="entry name" value="Protein tyrosine phosphatase superfamily"/>
    <property type="match status" value="1"/>
</dbReference>
<evidence type="ECO:0000259" key="1">
    <source>
        <dbReference type="Pfam" id="PF22741"/>
    </source>
</evidence>
<proteinExistence type="predicted"/>
<name>A0ABQ5YLU6_9BURK</name>
<dbReference type="RefSeq" id="WP_284279402.1">
    <property type="nucleotide sequence ID" value="NZ_BSOJ01000004.1"/>
</dbReference>
<comment type="caution">
    <text evidence="2">The sequence shown here is derived from an EMBL/GenBank/DDBJ whole genome shotgun (WGS) entry which is preliminary data.</text>
</comment>
<dbReference type="SUPFAM" id="SSF52799">
    <property type="entry name" value="(Phosphotyrosine protein) phosphatases II"/>
    <property type="match status" value="1"/>
</dbReference>
<dbReference type="InterPro" id="IPR055214">
    <property type="entry name" value="PTP-NADK"/>
</dbReference>
<dbReference type="CDD" id="cd14503">
    <property type="entry name" value="PTP-bact"/>
    <property type="match status" value="1"/>
</dbReference>
<evidence type="ECO:0000313" key="3">
    <source>
        <dbReference type="Proteomes" id="UP001156664"/>
    </source>
</evidence>
<accession>A0ABQ5YLU6</accession>
<feature type="domain" description="DSP-PTPase phosphatase fused to NAD+ Kinase" evidence="1">
    <location>
        <begin position="20"/>
        <end position="118"/>
    </location>
</feature>
<keyword evidence="3" id="KW-1185">Reference proteome</keyword>
<dbReference type="Pfam" id="PF22741">
    <property type="entry name" value="PTP-NADK"/>
    <property type="match status" value="1"/>
</dbReference>
<dbReference type="Proteomes" id="UP001156664">
    <property type="component" value="Unassembled WGS sequence"/>
</dbReference>
<reference evidence="3" key="1">
    <citation type="journal article" date="2019" name="Int. J. Syst. Evol. Microbiol.">
        <title>The Global Catalogue of Microorganisms (GCM) 10K type strain sequencing project: providing services to taxonomists for standard genome sequencing and annotation.</title>
        <authorList>
            <consortium name="The Broad Institute Genomics Platform"/>
            <consortium name="The Broad Institute Genome Sequencing Center for Infectious Disease"/>
            <person name="Wu L."/>
            <person name="Ma J."/>
        </authorList>
    </citation>
    <scope>NUCLEOTIDE SEQUENCE [LARGE SCALE GENOMIC DNA]</scope>
    <source>
        <strain evidence="3">NBRC 105857</strain>
    </source>
</reference>
<dbReference type="InterPro" id="IPR029021">
    <property type="entry name" value="Prot-tyrosine_phosphatase-like"/>
</dbReference>
<sequence>MTHPLEAIKNYRSAGDRLGTSGQPSENQIKLIADAGFEEVINLALHDDPRYSLPDETATVQSLGMTYIHIPVQFAQPTLENLTDFFQAMKAHSDHKIWVHCAANWRVTVFVGLYREIVLGWPHEKAFELLKATWEPNEVWAAFIQRALSDF</sequence>
<gene>
    <name evidence="2" type="ORF">GCM10007875_01810</name>
</gene>
<organism evidence="2 3">
    <name type="scientific">Limnobacter litoralis</name>
    <dbReference type="NCBI Taxonomy" id="481366"/>
    <lineage>
        <taxon>Bacteria</taxon>
        <taxon>Pseudomonadati</taxon>
        <taxon>Pseudomonadota</taxon>
        <taxon>Betaproteobacteria</taxon>
        <taxon>Burkholderiales</taxon>
        <taxon>Burkholderiaceae</taxon>
        <taxon>Limnobacter</taxon>
    </lineage>
</organism>